<comment type="caution">
    <text evidence="1">The sequence shown here is derived from an EMBL/GenBank/DDBJ whole genome shotgun (WGS) entry which is preliminary data.</text>
</comment>
<dbReference type="Proteomes" id="UP000294114">
    <property type="component" value="Unassembled WGS sequence"/>
</dbReference>
<dbReference type="EMBL" id="SHLD01000001">
    <property type="protein sequence ID" value="RZU73567.1"/>
    <property type="molecule type" value="Genomic_DNA"/>
</dbReference>
<dbReference type="AlphaFoldDB" id="A0A4Q8B7D4"/>
<evidence type="ECO:0000313" key="3">
    <source>
        <dbReference type="Proteomes" id="UP000294114"/>
    </source>
</evidence>
<dbReference type="EMBL" id="SHLD01000001">
    <property type="protein sequence ID" value="RZU75432.1"/>
    <property type="molecule type" value="Genomic_DNA"/>
</dbReference>
<evidence type="ECO:0000313" key="1">
    <source>
        <dbReference type="EMBL" id="RZU73567.1"/>
    </source>
</evidence>
<keyword evidence="3" id="KW-1185">Reference proteome</keyword>
<evidence type="ECO:0000313" key="2">
    <source>
        <dbReference type="EMBL" id="RZU75432.1"/>
    </source>
</evidence>
<sequence length="231" mass="23948">MMMNMFQQQPAPEVHALIGVIDLIVSNQRPSSRVAERYSAMSRDGIRLVVRGALPYSEAVYARFAFARVSLEGWHLGEGRGALAEAVIATAEAVLVLADGRNARPGDKAAILDAAALLTDTVAKPAHRQVDHGFRAGREGFVVPGRAAVEHQPAVGALDRPPFRNRGKAPGPGRALDDLHVDAEAGGVLDQVRAVAAVDPDLAQAGVGGGDAVEQLGAGGGVLHAGTQLPG</sequence>
<proteinExistence type="predicted"/>
<name>A0A4Q8B7D4_9ACTN</name>
<organism evidence="1 3">
    <name type="scientific">Micromonospora kangleipakensis</name>
    <dbReference type="NCBI Taxonomy" id="1077942"/>
    <lineage>
        <taxon>Bacteria</taxon>
        <taxon>Bacillati</taxon>
        <taxon>Actinomycetota</taxon>
        <taxon>Actinomycetes</taxon>
        <taxon>Micromonosporales</taxon>
        <taxon>Micromonosporaceae</taxon>
        <taxon>Micromonospora</taxon>
    </lineage>
</organism>
<protein>
    <submittedName>
        <fullName evidence="1">Uncharacterized protein</fullName>
    </submittedName>
</protein>
<accession>A0A4Q8B7D4</accession>
<reference evidence="1 3" key="1">
    <citation type="submission" date="2019-02" db="EMBL/GenBank/DDBJ databases">
        <title>Sequencing the genomes of 1000 actinobacteria strains.</title>
        <authorList>
            <person name="Klenk H.-P."/>
        </authorList>
    </citation>
    <scope>NUCLEOTIDE SEQUENCE [LARGE SCALE GENOMIC DNA]</scope>
    <source>
        <strain evidence="1 3">DSM 45612</strain>
    </source>
</reference>
<gene>
    <name evidence="1" type="ORF">EV384_1977</name>
    <name evidence="2" type="ORF">EV384_3973</name>
</gene>